<name>A0A087E2A9_9BIFI</name>
<gene>
    <name evidence="1" type="ORF">THER5_0088</name>
</gene>
<evidence type="ECO:0000313" key="2">
    <source>
        <dbReference type="Proteomes" id="UP000029003"/>
    </source>
</evidence>
<organism evidence="1 2">
    <name type="scientific">Bifidobacterium thermacidophilum subsp. thermacidophilum</name>
    <dbReference type="NCBI Taxonomy" id="79262"/>
    <lineage>
        <taxon>Bacteria</taxon>
        <taxon>Bacillati</taxon>
        <taxon>Actinomycetota</taxon>
        <taxon>Actinomycetes</taxon>
        <taxon>Bifidobacteriales</taxon>
        <taxon>Bifidobacteriaceae</taxon>
        <taxon>Bifidobacterium</taxon>
    </lineage>
</organism>
<reference evidence="1 2" key="1">
    <citation type="submission" date="2014-03" db="EMBL/GenBank/DDBJ databases">
        <title>Genomics of Bifidobacteria.</title>
        <authorList>
            <person name="Ventura M."/>
            <person name="Milani C."/>
            <person name="Lugli G.A."/>
        </authorList>
    </citation>
    <scope>NUCLEOTIDE SEQUENCE [LARGE SCALE GENOMIC DNA]</scope>
    <source>
        <strain evidence="1 2">LMG 21395</strain>
    </source>
</reference>
<dbReference type="AlphaFoldDB" id="A0A087E2A9"/>
<dbReference type="Proteomes" id="UP000029003">
    <property type="component" value="Unassembled WGS sequence"/>
</dbReference>
<accession>A0A087E2A9</accession>
<dbReference type="EMBL" id="JGZT01000007">
    <property type="protein sequence ID" value="KFJ01910.1"/>
    <property type="molecule type" value="Genomic_DNA"/>
</dbReference>
<protein>
    <submittedName>
        <fullName evidence="1">Uncharacterized protein</fullName>
    </submittedName>
</protein>
<evidence type="ECO:0000313" key="1">
    <source>
        <dbReference type="EMBL" id="KFJ01910.1"/>
    </source>
</evidence>
<proteinExistence type="predicted"/>
<sequence length="52" mass="6197">MKAIVCKSDTPIMRPPSCDREERRYRSTFLDFVLIGICNDDRQYVIPRGRDY</sequence>
<comment type="caution">
    <text evidence="1">The sequence shown here is derived from an EMBL/GenBank/DDBJ whole genome shotgun (WGS) entry which is preliminary data.</text>
</comment>